<keyword evidence="2" id="KW-0539">Nucleus</keyword>
<dbReference type="PANTHER" id="PTHR12787:SF0">
    <property type="entry name" value="RIBOSOMAL RNA-PROCESSING PROTEIN 8"/>
    <property type="match status" value="1"/>
</dbReference>
<protein>
    <recommendedName>
        <fullName evidence="1 2">Ribosomal RNA-processing protein 8</fullName>
        <ecNumber evidence="2">2.1.1.-</ecNumber>
    </recommendedName>
</protein>
<dbReference type="GO" id="GO:0008168">
    <property type="term" value="F:methyltransferase activity"/>
    <property type="evidence" value="ECO:0007669"/>
    <property type="project" value="UniProtKB-KW"/>
</dbReference>
<keyword evidence="2" id="KW-0808">Transferase</keyword>
<dbReference type="Proteomes" id="UP000812440">
    <property type="component" value="Unassembled WGS sequence"/>
</dbReference>
<dbReference type="GO" id="GO:0046015">
    <property type="term" value="P:regulation of transcription by glucose"/>
    <property type="evidence" value="ECO:0007669"/>
    <property type="project" value="TreeGrafter"/>
</dbReference>
<evidence type="ECO:0000256" key="1">
    <source>
        <dbReference type="ARBA" id="ARBA00020203"/>
    </source>
</evidence>
<comment type="caution">
    <text evidence="3">The sequence shown here is derived from an EMBL/GenBank/DDBJ whole genome shotgun (WGS) entry which is preliminary data.</text>
</comment>
<organism evidence="3 4">
    <name type="scientific">Hymenochirus boettgeri</name>
    <name type="common">Congo dwarf clawed frog</name>
    <dbReference type="NCBI Taxonomy" id="247094"/>
    <lineage>
        <taxon>Eukaryota</taxon>
        <taxon>Metazoa</taxon>
        <taxon>Chordata</taxon>
        <taxon>Craniata</taxon>
        <taxon>Vertebrata</taxon>
        <taxon>Euteleostomi</taxon>
        <taxon>Amphibia</taxon>
        <taxon>Batrachia</taxon>
        <taxon>Anura</taxon>
        <taxon>Pipoidea</taxon>
        <taxon>Pipidae</taxon>
        <taxon>Pipinae</taxon>
        <taxon>Hymenochirus</taxon>
    </lineage>
</organism>
<dbReference type="EC" id="2.1.1.-" evidence="2"/>
<reference evidence="3" key="1">
    <citation type="thesis" date="2020" institute="ProQuest LLC" country="789 East Eisenhower Parkway, Ann Arbor, MI, USA">
        <title>Comparative Genomics and Chromosome Evolution.</title>
        <authorList>
            <person name="Mudd A.B."/>
        </authorList>
    </citation>
    <scope>NUCLEOTIDE SEQUENCE</scope>
    <source>
        <strain evidence="3">Female2</strain>
        <tissue evidence="3">Blood</tissue>
    </source>
</reference>
<accession>A0A8T2I964</accession>
<keyword evidence="2" id="KW-0949">S-adenosyl-L-methionine</keyword>
<dbReference type="GO" id="GO:0005677">
    <property type="term" value="C:chromatin silencing complex"/>
    <property type="evidence" value="ECO:0007669"/>
    <property type="project" value="TreeGrafter"/>
</dbReference>
<dbReference type="GO" id="GO:0042149">
    <property type="term" value="P:cellular response to glucose starvation"/>
    <property type="evidence" value="ECO:0007669"/>
    <property type="project" value="TreeGrafter"/>
</dbReference>
<dbReference type="Gene3D" id="3.40.50.150">
    <property type="entry name" value="Vaccinia Virus protein VP39"/>
    <property type="match status" value="1"/>
</dbReference>
<keyword evidence="4" id="KW-1185">Reference proteome</keyword>
<dbReference type="Pfam" id="PF05148">
    <property type="entry name" value="Methyltransf_8"/>
    <property type="match status" value="1"/>
</dbReference>
<dbReference type="GO" id="GO:0000183">
    <property type="term" value="P:rDNA heterochromatin formation"/>
    <property type="evidence" value="ECO:0007669"/>
    <property type="project" value="TreeGrafter"/>
</dbReference>
<dbReference type="AlphaFoldDB" id="A0A8T2I964"/>
<name>A0A8T2I964_9PIPI</name>
<dbReference type="GO" id="GO:0006364">
    <property type="term" value="P:rRNA processing"/>
    <property type="evidence" value="ECO:0007669"/>
    <property type="project" value="UniProtKB-UniRule"/>
</dbReference>
<dbReference type="GO" id="GO:0032259">
    <property type="term" value="P:methylation"/>
    <property type="evidence" value="ECO:0007669"/>
    <property type="project" value="UniProtKB-KW"/>
</dbReference>
<evidence type="ECO:0000256" key="2">
    <source>
        <dbReference type="RuleBase" id="RU365074"/>
    </source>
</evidence>
<comment type="similarity">
    <text evidence="2">Belongs to the methyltransferase superfamily. RRP8 family.</text>
</comment>
<gene>
    <name evidence="3" type="ORF">GDO86_018246</name>
</gene>
<comment type="subcellular location">
    <subcellularLocation>
        <location evidence="2">Nucleus</location>
        <location evidence="2">Nucleolus</location>
    </subcellularLocation>
</comment>
<dbReference type="PANTHER" id="PTHR12787">
    <property type="entry name" value="RIBOSOMAL RNA-PROCESSING PROTEIN 8"/>
    <property type="match status" value="1"/>
</dbReference>
<keyword evidence="2" id="KW-0489">Methyltransferase</keyword>
<dbReference type="EMBL" id="JAACNH010013041">
    <property type="protein sequence ID" value="KAG8429129.1"/>
    <property type="molecule type" value="Genomic_DNA"/>
</dbReference>
<evidence type="ECO:0000313" key="4">
    <source>
        <dbReference type="Proteomes" id="UP000812440"/>
    </source>
</evidence>
<proteinExistence type="inferred from homology"/>
<dbReference type="InterPro" id="IPR007823">
    <property type="entry name" value="RRP8"/>
</dbReference>
<dbReference type="GO" id="GO:0033553">
    <property type="term" value="C:rDNA heterochromatin"/>
    <property type="evidence" value="ECO:0007669"/>
    <property type="project" value="TreeGrafter"/>
</dbReference>
<dbReference type="GO" id="GO:0005730">
    <property type="term" value="C:nucleolus"/>
    <property type="evidence" value="ECO:0007669"/>
    <property type="project" value="UniProtKB-SubCell"/>
</dbReference>
<keyword evidence="2" id="KW-0698">rRNA processing</keyword>
<comment type="function">
    <text evidence="2">Probable methyltransferase required to silence rDNA.</text>
</comment>
<sequence length="48" mass="5652">MSQLGFKNISKNTDNSHFYLFEFSKSGNARDCKRHLGLELKPCLYKKR</sequence>
<dbReference type="OrthoDB" id="10258825at2759"/>
<evidence type="ECO:0000313" key="3">
    <source>
        <dbReference type="EMBL" id="KAG8429129.1"/>
    </source>
</evidence>
<dbReference type="InterPro" id="IPR029063">
    <property type="entry name" value="SAM-dependent_MTases_sf"/>
</dbReference>